<dbReference type="PANTHER" id="PTHR31776:SF18">
    <property type="entry name" value="NON-REDUCING END ALPHA-L-ARABINOFURANOSIDASE"/>
    <property type="match status" value="1"/>
</dbReference>
<gene>
    <name evidence="1" type="primary">ASD1</name>
    <name evidence="1" type="ORF">CR513_51998</name>
</gene>
<dbReference type="Gene3D" id="2.60.40.1180">
    <property type="entry name" value="Golgi alpha-mannosidase II"/>
    <property type="match status" value="1"/>
</dbReference>
<feature type="non-terminal residue" evidence="1">
    <location>
        <position position="1"/>
    </location>
</feature>
<dbReference type="InterPro" id="IPR051563">
    <property type="entry name" value="Glycosyl_Hydrolase_51"/>
</dbReference>
<accession>A0A371ESE5</accession>
<reference evidence="1" key="1">
    <citation type="submission" date="2018-05" db="EMBL/GenBank/DDBJ databases">
        <title>Draft genome of Mucuna pruriens seed.</title>
        <authorList>
            <person name="Nnadi N.E."/>
            <person name="Vos R."/>
            <person name="Hasami M.H."/>
            <person name="Devisetty U.K."/>
            <person name="Aguiy J.C."/>
        </authorList>
    </citation>
    <scope>NUCLEOTIDE SEQUENCE [LARGE SCALE GENOMIC DNA]</scope>
    <source>
        <strain evidence="1">JCA_2017</strain>
    </source>
</reference>
<dbReference type="PANTHER" id="PTHR31776">
    <property type="entry name" value="ALPHA-L-ARABINOFURANOSIDASE 1"/>
    <property type="match status" value="1"/>
</dbReference>
<comment type="caution">
    <text evidence="1">The sequence shown here is derived from an EMBL/GenBank/DDBJ whole genome shotgun (WGS) entry which is preliminary data.</text>
</comment>
<dbReference type="InterPro" id="IPR013780">
    <property type="entry name" value="Glyco_hydro_b"/>
</dbReference>
<evidence type="ECO:0000313" key="1">
    <source>
        <dbReference type="EMBL" id="RDX68952.1"/>
    </source>
</evidence>
<dbReference type="Proteomes" id="UP000257109">
    <property type="component" value="Unassembled WGS sequence"/>
</dbReference>
<dbReference type="EMBL" id="QJKJ01012320">
    <property type="protein sequence ID" value="RDX68952.1"/>
    <property type="molecule type" value="Genomic_DNA"/>
</dbReference>
<keyword evidence="2" id="KW-1185">Reference proteome</keyword>
<dbReference type="GO" id="GO:0046556">
    <property type="term" value="F:alpha-L-arabinofuranosidase activity"/>
    <property type="evidence" value="ECO:0007669"/>
    <property type="project" value="TreeGrafter"/>
</dbReference>
<organism evidence="1 2">
    <name type="scientific">Mucuna pruriens</name>
    <name type="common">Velvet bean</name>
    <name type="synonym">Dolichos pruriens</name>
    <dbReference type="NCBI Taxonomy" id="157652"/>
    <lineage>
        <taxon>Eukaryota</taxon>
        <taxon>Viridiplantae</taxon>
        <taxon>Streptophyta</taxon>
        <taxon>Embryophyta</taxon>
        <taxon>Tracheophyta</taxon>
        <taxon>Spermatophyta</taxon>
        <taxon>Magnoliopsida</taxon>
        <taxon>eudicotyledons</taxon>
        <taxon>Gunneridae</taxon>
        <taxon>Pentapetalae</taxon>
        <taxon>rosids</taxon>
        <taxon>fabids</taxon>
        <taxon>Fabales</taxon>
        <taxon>Fabaceae</taxon>
        <taxon>Papilionoideae</taxon>
        <taxon>50 kb inversion clade</taxon>
        <taxon>NPAAA clade</taxon>
        <taxon>indigoferoid/millettioid clade</taxon>
        <taxon>Phaseoleae</taxon>
        <taxon>Mucuna</taxon>
    </lineage>
</organism>
<dbReference type="OrthoDB" id="1733867at2759"/>
<dbReference type="STRING" id="157652.A0A371ESE5"/>
<protein>
    <submittedName>
        <fullName evidence="1">Alpha-L-arabinofuranosidase 1</fullName>
    </submittedName>
</protein>
<dbReference type="AlphaFoldDB" id="A0A371ESE5"/>
<evidence type="ECO:0000313" key="2">
    <source>
        <dbReference type="Proteomes" id="UP000257109"/>
    </source>
</evidence>
<name>A0A371ESE5_MUCPR</name>
<proteinExistence type="predicted"/>
<sequence length="86" mass="9460">VVNFGATIESLNITINGLNSNVQQYGYVKTVLTSTNVMDENSFLEPNKVVPQTSSLEKVGKDINVILSPYSVTSLDLLYDYNMVTP</sequence>